<proteinExistence type="predicted"/>
<evidence type="ECO:0000313" key="1">
    <source>
        <dbReference type="EMBL" id="RBR11222.1"/>
    </source>
</evidence>
<dbReference type="EMBL" id="QKXC01000216">
    <property type="protein sequence ID" value="RBR11222.1"/>
    <property type="molecule type" value="Genomic_DNA"/>
</dbReference>
<keyword evidence="2" id="KW-1185">Reference proteome</keyword>
<reference evidence="1 2" key="1">
    <citation type="submission" date="2018-06" db="EMBL/GenBank/DDBJ databases">
        <title>Fusarium incarnatum-equiseti species complex species 28.</title>
        <authorList>
            <person name="Gardiner D.M."/>
        </authorList>
    </citation>
    <scope>NUCLEOTIDE SEQUENCE [LARGE SCALE GENOMIC DNA]</scope>
    <source>
        <strain evidence="1 2">FIESC_28</strain>
    </source>
</reference>
<gene>
    <name evidence="1" type="ORF">FIESC28_09106</name>
</gene>
<evidence type="ECO:0000313" key="2">
    <source>
        <dbReference type="Proteomes" id="UP000253153"/>
    </source>
</evidence>
<organism evidence="1 2">
    <name type="scientific">Fusarium coffeatum</name>
    <dbReference type="NCBI Taxonomy" id="231269"/>
    <lineage>
        <taxon>Eukaryota</taxon>
        <taxon>Fungi</taxon>
        <taxon>Dikarya</taxon>
        <taxon>Ascomycota</taxon>
        <taxon>Pezizomycotina</taxon>
        <taxon>Sordariomycetes</taxon>
        <taxon>Hypocreomycetidae</taxon>
        <taxon>Hypocreales</taxon>
        <taxon>Nectriaceae</taxon>
        <taxon>Fusarium</taxon>
        <taxon>Fusarium incarnatum-equiseti species complex</taxon>
    </lineage>
</organism>
<accession>A0A366R2P5</accession>
<dbReference type="Proteomes" id="UP000253153">
    <property type="component" value="Unassembled WGS sequence"/>
</dbReference>
<comment type="caution">
    <text evidence="1">The sequence shown here is derived from an EMBL/GenBank/DDBJ whole genome shotgun (WGS) entry which is preliminary data.</text>
</comment>
<name>A0A366R2P5_9HYPO</name>
<sequence length="134" mass="15042">MLFHEVARAIVSITAPDEGDNVWVVQQADIARSLPPAHTNESRRDIYWSFGPHQITGYVDTDTYEIGVRIGVCGISVDNIYGNLKDGVVLKANLQTTKGEIRLYLRNGNEVWTHIDTKVVFDGSFEKDCKILSF</sequence>
<protein>
    <submittedName>
        <fullName evidence="1">Uncharacterized protein</fullName>
    </submittedName>
</protein>
<dbReference type="GeneID" id="41998539"/>
<dbReference type="RefSeq" id="XP_031012666.1">
    <property type="nucleotide sequence ID" value="XM_031163243.1"/>
</dbReference>
<dbReference type="OrthoDB" id="3832365at2759"/>
<dbReference type="AlphaFoldDB" id="A0A366R2P5"/>